<organism evidence="1 2">
    <name type="scientific">Dallia pectoralis</name>
    <name type="common">Alaska blackfish</name>
    <dbReference type="NCBI Taxonomy" id="75939"/>
    <lineage>
        <taxon>Eukaryota</taxon>
        <taxon>Metazoa</taxon>
        <taxon>Chordata</taxon>
        <taxon>Craniata</taxon>
        <taxon>Vertebrata</taxon>
        <taxon>Euteleostomi</taxon>
        <taxon>Actinopterygii</taxon>
        <taxon>Neopterygii</taxon>
        <taxon>Teleostei</taxon>
        <taxon>Protacanthopterygii</taxon>
        <taxon>Esociformes</taxon>
        <taxon>Umbridae</taxon>
        <taxon>Dallia</taxon>
    </lineage>
</organism>
<sequence length="328" mass="35872">MRHSMVDGHITLVKASYCHLLERLRNEVHHGIIFSDSMSQPSRSHQGGGERNGREQRTQRKPPHSNRQPSSSRSSSQAPYYRDSANQVRSVQSGEQSDSKCTHICSRRGMVLLCSILTNALVLVCVVAAQMAMSGMTAMGGLSGGFNLDTNIPFEGQELQQVRNLDMLYSQMRAPGVYGGVAFALVFGVLSLVFVVSGNKPAHLLGPRLLIGALVFQAVGAVLYVVAVGLYLHFVIQVNSTDTCNQRARMYARVGFTWMNCDVGGADAAVALFGLITAILYGVGTVLVFFTERGVQNYLKERRQHKERATKTVDKTKMSDSSRSPLSV</sequence>
<evidence type="ECO:0000313" key="2">
    <source>
        <dbReference type="Proteomes" id="UP001157502"/>
    </source>
</evidence>
<reference evidence="1" key="1">
    <citation type="submission" date="2021-05" db="EMBL/GenBank/DDBJ databases">
        <authorList>
            <person name="Pan Q."/>
            <person name="Jouanno E."/>
            <person name="Zahm M."/>
            <person name="Klopp C."/>
            <person name="Cabau C."/>
            <person name="Louis A."/>
            <person name="Berthelot C."/>
            <person name="Parey E."/>
            <person name="Roest Crollius H."/>
            <person name="Montfort J."/>
            <person name="Robinson-Rechavi M."/>
            <person name="Bouchez O."/>
            <person name="Lampietro C."/>
            <person name="Lopez Roques C."/>
            <person name="Donnadieu C."/>
            <person name="Postlethwait J."/>
            <person name="Bobe J."/>
            <person name="Dillon D."/>
            <person name="Chandos A."/>
            <person name="von Hippel F."/>
            <person name="Guiguen Y."/>
        </authorList>
    </citation>
    <scope>NUCLEOTIDE SEQUENCE</scope>
    <source>
        <strain evidence="1">YG-Jan2019</strain>
    </source>
</reference>
<comment type="caution">
    <text evidence="1">The sequence shown here is derived from an EMBL/GenBank/DDBJ whole genome shotgun (WGS) entry which is preliminary data.</text>
</comment>
<evidence type="ECO:0000313" key="1">
    <source>
        <dbReference type="EMBL" id="KAJ7986346.1"/>
    </source>
</evidence>
<name>A0ACC2F4P6_DALPE</name>
<accession>A0ACC2F4P6</accession>
<protein>
    <submittedName>
        <fullName evidence="1">Uncharacterized protein</fullName>
    </submittedName>
</protein>
<dbReference type="EMBL" id="CM055761">
    <property type="protein sequence ID" value="KAJ7986346.1"/>
    <property type="molecule type" value="Genomic_DNA"/>
</dbReference>
<proteinExistence type="predicted"/>
<gene>
    <name evidence="1" type="ORF">DPEC_G00338970</name>
</gene>
<keyword evidence="2" id="KW-1185">Reference proteome</keyword>
<dbReference type="Proteomes" id="UP001157502">
    <property type="component" value="Chromosome 34"/>
</dbReference>